<protein>
    <submittedName>
        <fullName evidence="1">Uncharacterized protein</fullName>
    </submittedName>
</protein>
<reference evidence="1 2" key="1">
    <citation type="submission" date="2020-08" db="EMBL/GenBank/DDBJ databases">
        <title>Plant Genome Project.</title>
        <authorList>
            <person name="Zhang R.-G."/>
        </authorList>
    </citation>
    <scope>NUCLEOTIDE SEQUENCE [LARGE SCALE GENOMIC DNA]</scope>
    <source>
        <strain evidence="1">WSP0</strain>
        <tissue evidence="1">Leaf</tissue>
    </source>
</reference>
<sequence>MGVKWLSQRFPWLFNKKKNWSQIMGQFDLLGYCLKCGNGEFGRSRSTRIIRSVLGYNYKYEDKWNRYLHKTEYSVHPLVCNAILELCNRRIDPLISDSLIREVDEIWETLRYRYTGGIFSKGIRCVHLATEICYRLEMEWDGGSGEDNPSGSNSSLWKQNKKVSKALSDYMMYLLVMHPSLLPNNGPLDDGLRFDRNNIILEESDKSRASNLIGNGASDVNAACRYLLSFPYDDWSEMALRLKGKEKPKRWEIIKLIWLGTLRATTRGETVLFVTIKECVHRMYSYGILIIARKDIFVPM</sequence>
<dbReference type="Proteomes" id="UP000823749">
    <property type="component" value="Chromosome 13"/>
</dbReference>
<gene>
    <name evidence="1" type="ORF">RHGRI_037801</name>
</gene>
<comment type="caution">
    <text evidence="1">The sequence shown here is derived from an EMBL/GenBank/DDBJ whole genome shotgun (WGS) entry which is preliminary data.</text>
</comment>
<proteinExistence type="predicted"/>
<dbReference type="AlphaFoldDB" id="A0AAV6HYW1"/>
<organism evidence="1 2">
    <name type="scientific">Rhododendron griersonianum</name>
    <dbReference type="NCBI Taxonomy" id="479676"/>
    <lineage>
        <taxon>Eukaryota</taxon>
        <taxon>Viridiplantae</taxon>
        <taxon>Streptophyta</taxon>
        <taxon>Embryophyta</taxon>
        <taxon>Tracheophyta</taxon>
        <taxon>Spermatophyta</taxon>
        <taxon>Magnoliopsida</taxon>
        <taxon>eudicotyledons</taxon>
        <taxon>Gunneridae</taxon>
        <taxon>Pentapetalae</taxon>
        <taxon>asterids</taxon>
        <taxon>Ericales</taxon>
        <taxon>Ericaceae</taxon>
        <taxon>Ericoideae</taxon>
        <taxon>Rhodoreae</taxon>
        <taxon>Rhododendron</taxon>
    </lineage>
</organism>
<evidence type="ECO:0000313" key="2">
    <source>
        <dbReference type="Proteomes" id="UP000823749"/>
    </source>
</evidence>
<dbReference type="PANTHER" id="PTHR31325">
    <property type="entry name" value="OS01G0798800 PROTEIN-RELATED"/>
    <property type="match status" value="1"/>
</dbReference>
<name>A0AAV6HYW1_9ERIC</name>
<keyword evidence="2" id="KW-1185">Reference proteome</keyword>
<evidence type="ECO:0000313" key="1">
    <source>
        <dbReference type="EMBL" id="KAG5517162.1"/>
    </source>
</evidence>
<accession>A0AAV6HYW1</accession>
<dbReference type="EMBL" id="JACTNZ010000013">
    <property type="protein sequence ID" value="KAG5517162.1"/>
    <property type="molecule type" value="Genomic_DNA"/>
</dbReference>